<dbReference type="PANTHER" id="PTHR33119:SF1">
    <property type="entry name" value="FE2OG DIOXYGENASE DOMAIN-CONTAINING PROTEIN"/>
    <property type="match status" value="1"/>
</dbReference>
<dbReference type="STRING" id="40998.A0A2P7Z606"/>
<proteinExistence type="predicted"/>
<dbReference type="EMBL" id="NHZQ01000305">
    <property type="protein sequence ID" value="PSK43629.1"/>
    <property type="molecule type" value="Genomic_DNA"/>
</dbReference>
<name>A0A2P7Z606_9PEZI</name>
<dbReference type="InterPro" id="IPR025340">
    <property type="entry name" value="DUF4246"/>
</dbReference>
<evidence type="ECO:0000313" key="3">
    <source>
        <dbReference type="EMBL" id="PSK43629.1"/>
    </source>
</evidence>
<feature type="compositionally biased region" description="Basic and acidic residues" evidence="1">
    <location>
        <begin position="13"/>
        <end position="26"/>
    </location>
</feature>
<evidence type="ECO:0000256" key="1">
    <source>
        <dbReference type="SAM" id="MobiDB-lite"/>
    </source>
</evidence>
<dbReference type="AlphaFoldDB" id="A0A2P7Z606"/>
<dbReference type="InterPro" id="IPR049192">
    <property type="entry name" value="DUF4246_C"/>
</dbReference>
<dbReference type="Proteomes" id="UP000243723">
    <property type="component" value="Unassembled WGS sequence"/>
</dbReference>
<feature type="region of interest" description="Disordered" evidence="1">
    <location>
        <begin position="1"/>
        <end position="33"/>
    </location>
</feature>
<sequence>MHQDINAHTSTETVRKPEIEPGEDKPYPSSTRNSWSERLQWLPCEVKFTEGHGPCVSIPPYINDLDPDQYHILYEIPENLIPAAIEAWNLVPVGQEQPRTPPRIRTYGYGFEPKYPDFAIAIADDVDSTNVEFETAYKLTQEFLNVADGNEGSLDGLCSSWMTETYERTTSLTGADLKNRVDWKWNRLKHVAPPEPGISYTYEDWKAGRTSRAIVEKRDYSEDGQTLPPDEDHVYHDFKIQDEFRQQGLQVIVKMVSIDLTPSDPTFYGEDWSVDGLPNEHIVATSVYCYDEDNVSVVRLSFRQLADLDFIQHRHDNDYQGVDDLCEVFDVHNPDRHDSIDGYQVLDSVSSPQGDLLSWPNTLHVRTESFELLDKTKAGHRRFVVISLVDPHYRIISTRNVPPQQHHWWFERVSNLFRAMRVAGKHIPQELIDRVGCLQRIGL</sequence>
<dbReference type="OrthoDB" id="415532at2759"/>
<dbReference type="Pfam" id="PF14033">
    <property type="entry name" value="DUF4246"/>
    <property type="match status" value="1"/>
</dbReference>
<keyword evidence="4" id="KW-1185">Reference proteome</keyword>
<organism evidence="3 4">
    <name type="scientific">Elsinoe australis</name>
    <dbReference type="NCBI Taxonomy" id="40998"/>
    <lineage>
        <taxon>Eukaryota</taxon>
        <taxon>Fungi</taxon>
        <taxon>Dikarya</taxon>
        <taxon>Ascomycota</taxon>
        <taxon>Pezizomycotina</taxon>
        <taxon>Dothideomycetes</taxon>
        <taxon>Dothideomycetidae</taxon>
        <taxon>Myriangiales</taxon>
        <taxon>Elsinoaceae</taxon>
        <taxon>Elsinoe</taxon>
    </lineage>
</organism>
<gene>
    <name evidence="3" type="ORF">B9Z65_7143</name>
</gene>
<feature type="compositionally biased region" description="Polar residues" evidence="1">
    <location>
        <begin position="1"/>
        <end position="12"/>
    </location>
</feature>
<evidence type="ECO:0000313" key="4">
    <source>
        <dbReference type="Proteomes" id="UP000243723"/>
    </source>
</evidence>
<comment type="caution">
    <text evidence="3">The sequence shown here is derived from an EMBL/GenBank/DDBJ whole genome shotgun (WGS) entry which is preliminary data.</text>
</comment>
<evidence type="ECO:0000259" key="2">
    <source>
        <dbReference type="Pfam" id="PF14033"/>
    </source>
</evidence>
<reference evidence="3 4" key="1">
    <citation type="submission" date="2017-05" db="EMBL/GenBank/DDBJ databases">
        <title>Draft genome sequence of Elsinoe australis.</title>
        <authorList>
            <person name="Cheng Q."/>
        </authorList>
    </citation>
    <scope>NUCLEOTIDE SEQUENCE [LARGE SCALE GENOMIC DNA]</scope>
    <source>
        <strain evidence="3 4">NL1</strain>
    </source>
</reference>
<protein>
    <submittedName>
        <fullName evidence="3">Pre-mRNA-splicing factor brr2</fullName>
    </submittedName>
</protein>
<feature type="domain" description="DUF4246" evidence="2">
    <location>
        <begin position="22"/>
        <end position="411"/>
    </location>
</feature>
<dbReference type="PANTHER" id="PTHR33119">
    <property type="entry name" value="IFI3P"/>
    <property type="match status" value="1"/>
</dbReference>
<accession>A0A2P7Z606</accession>